<keyword evidence="4 9" id="KW-0808">Transferase</keyword>
<dbReference type="EMBL" id="CAJZAG010000006">
    <property type="protein sequence ID" value="CAG9175848.1"/>
    <property type="molecule type" value="Genomic_DNA"/>
</dbReference>
<evidence type="ECO:0000256" key="10">
    <source>
        <dbReference type="SAM" id="MobiDB-lite"/>
    </source>
</evidence>
<feature type="site" description="Participates in the substrate recognition with KAPA and in a stacking interaction with the adenine ring of SAM" evidence="9">
    <location>
        <position position="59"/>
    </location>
</feature>
<evidence type="ECO:0000256" key="8">
    <source>
        <dbReference type="ARBA" id="ARBA00048449"/>
    </source>
</evidence>
<feature type="binding site" evidence="9">
    <location>
        <begin position="156"/>
        <end position="157"/>
    </location>
    <ligand>
        <name>pyridoxal 5'-phosphate</name>
        <dbReference type="ChEBI" id="CHEBI:597326"/>
    </ligand>
</feature>
<dbReference type="InterPro" id="IPR005815">
    <property type="entry name" value="BioA"/>
</dbReference>
<feature type="binding site" evidence="9">
    <location>
        <position position="461"/>
    </location>
    <ligand>
        <name>substrate</name>
    </ligand>
</feature>
<feature type="binding site" evidence="9">
    <location>
        <position position="295"/>
    </location>
    <ligand>
        <name>pyridoxal 5'-phosphate</name>
        <dbReference type="ChEBI" id="CHEBI:597326"/>
    </ligand>
</feature>
<comment type="similarity">
    <text evidence="9">Belongs to the class-III pyridoxal-phosphate-dependent aminotransferase family. BioA subfamily.</text>
</comment>
<dbReference type="EC" id="2.6.1.62" evidence="9"/>
<dbReference type="SUPFAM" id="SSF53383">
    <property type="entry name" value="PLP-dependent transferases"/>
    <property type="match status" value="1"/>
</dbReference>
<keyword evidence="5 9" id="KW-0949">S-adenosyl-L-methionine</keyword>
<evidence type="ECO:0000256" key="3">
    <source>
        <dbReference type="ARBA" id="ARBA00022576"/>
    </source>
</evidence>
<feature type="binding site" evidence="9">
    <location>
        <position position="339"/>
    </location>
    <ligand>
        <name>substrate</name>
    </ligand>
</feature>
<evidence type="ECO:0000256" key="1">
    <source>
        <dbReference type="ARBA" id="ARBA00001933"/>
    </source>
</evidence>
<feature type="binding site" evidence="9">
    <location>
        <position position="96"/>
    </location>
    <ligand>
        <name>substrate</name>
    </ligand>
</feature>
<dbReference type="HAMAP" id="MF_00834">
    <property type="entry name" value="BioA"/>
    <property type="match status" value="1"/>
</dbReference>
<dbReference type="InterPro" id="IPR005814">
    <property type="entry name" value="Aminotrans_3"/>
</dbReference>
<dbReference type="InterPro" id="IPR015421">
    <property type="entry name" value="PyrdxlP-dep_Trfase_major"/>
</dbReference>
<dbReference type="PIRSF" id="PIRSF000521">
    <property type="entry name" value="Transaminase_4ab_Lys_Orn"/>
    <property type="match status" value="1"/>
</dbReference>
<keyword evidence="3 9" id="KW-0032">Aminotransferase</keyword>
<evidence type="ECO:0000256" key="6">
    <source>
        <dbReference type="ARBA" id="ARBA00022756"/>
    </source>
</evidence>
<evidence type="ECO:0000313" key="11">
    <source>
        <dbReference type="EMBL" id="CAG9175848.1"/>
    </source>
</evidence>
<dbReference type="NCBIfam" id="TIGR00508">
    <property type="entry name" value="bioA"/>
    <property type="match status" value="1"/>
</dbReference>
<feature type="binding site" evidence="9">
    <location>
        <begin position="374"/>
        <end position="375"/>
    </location>
    <ligand>
        <name>pyridoxal 5'-phosphate</name>
        <dbReference type="ChEBI" id="CHEBI:597326"/>
    </ligand>
</feature>
<evidence type="ECO:0000256" key="4">
    <source>
        <dbReference type="ARBA" id="ARBA00022679"/>
    </source>
</evidence>
<keyword evidence="6 9" id="KW-0093">Biotin biosynthesis</keyword>
<evidence type="ECO:0000256" key="2">
    <source>
        <dbReference type="ARBA" id="ARBA00005063"/>
    </source>
</evidence>
<comment type="subcellular location">
    <subcellularLocation>
        <location evidence="9">Cytoplasm</location>
    </subcellularLocation>
</comment>
<evidence type="ECO:0000313" key="12">
    <source>
        <dbReference type="Proteomes" id="UP000706525"/>
    </source>
</evidence>
<dbReference type="PANTHER" id="PTHR42684:SF17">
    <property type="entry name" value="ADENOSYLMETHIONINE-8-AMINO-7-OXONONANOATE AMINOTRANSFERASE"/>
    <property type="match status" value="1"/>
</dbReference>
<accession>A0ABM8X787</accession>
<evidence type="ECO:0000256" key="5">
    <source>
        <dbReference type="ARBA" id="ARBA00022691"/>
    </source>
</evidence>
<evidence type="ECO:0000256" key="9">
    <source>
        <dbReference type="HAMAP-Rule" id="MF_00834"/>
    </source>
</evidence>
<comment type="caution">
    <text evidence="11">The sequence shown here is derived from an EMBL/GenBank/DDBJ whole genome shotgun (WGS) entry which is preliminary data.</text>
</comment>
<comment type="cofactor">
    <cofactor evidence="1 9">
        <name>pyridoxal 5'-phosphate</name>
        <dbReference type="ChEBI" id="CHEBI:597326"/>
    </cofactor>
</comment>
<gene>
    <name evidence="9 11" type="primary">bioA</name>
    <name evidence="11" type="ORF">LMG32289_03431</name>
</gene>
<evidence type="ECO:0000256" key="7">
    <source>
        <dbReference type="ARBA" id="ARBA00022898"/>
    </source>
</evidence>
<organism evidence="11 12">
    <name type="scientific">Cupriavidus pampae</name>
    <dbReference type="NCBI Taxonomy" id="659251"/>
    <lineage>
        <taxon>Bacteria</taxon>
        <taxon>Pseudomonadati</taxon>
        <taxon>Pseudomonadota</taxon>
        <taxon>Betaproteobacteria</taxon>
        <taxon>Burkholderiales</taxon>
        <taxon>Burkholderiaceae</taxon>
        <taxon>Cupriavidus</taxon>
    </lineage>
</organism>
<dbReference type="Proteomes" id="UP000706525">
    <property type="component" value="Unassembled WGS sequence"/>
</dbReference>
<feature type="binding site" evidence="9">
    <location>
        <position position="373"/>
    </location>
    <ligand>
        <name>substrate</name>
    </ligand>
</feature>
<dbReference type="Pfam" id="PF00202">
    <property type="entry name" value="Aminotran_3"/>
    <property type="match status" value="1"/>
</dbReference>
<dbReference type="GO" id="GO:0004015">
    <property type="term" value="F:adenosylmethionine-8-amino-7-oxononanoate transaminase activity"/>
    <property type="evidence" value="ECO:0007669"/>
    <property type="project" value="UniProtKB-EC"/>
</dbReference>
<feature type="region of interest" description="Disordered" evidence="10">
    <location>
        <begin position="1"/>
        <end position="22"/>
    </location>
</feature>
<comment type="catalytic activity">
    <reaction evidence="8 9">
        <text>(8S)-8-amino-7-oxononanoate + S-adenosyl-L-methionine = S-adenosyl-4-methylsulfanyl-2-oxobutanoate + (7R,8S)-7,8-diammoniononanoate</text>
        <dbReference type="Rhea" id="RHEA:16861"/>
        <dbReference type="ChEBI" id="CHEBI:16490"/>
        <dbReference type="ChEBI" id="CHEBI:59789"/>
        <dbReference type="ChEBI" id="CHEBI:149468"/>
        <dbReference type="ChEBI" id="CHEBI:149469"/>
        <dbReference type="EC" id="2.6.1.62"/>
    </reaction>
</comment>
<keyword evidence="7 9" id="KW-0663">Pyridoxal phosphate</keyword>
<keyword evidence="12" id="KW-1185">Reference proteome</keyword>
<keyword evidence="9" id="KW-0963">Cytoplasm</keyword>
<comment type="subunit">
    <text evidence="9">Homodimer.</text>
</comment>
<proteinExistence type="inferred from homology"/>
<dbReference type="CDD" id="cd00610">
    <property type="entry name" value="OAT_like"/>
    <property type="match status" value="1"/>
</dbReference>
<reference evidence="11 12" key="1">
    <citation type="submission" date="2021-08" db="EMBL/GenBank/DDBJ databases">
        <authorList>
            <person name="Peeters C."/>
        </authorList>
    </citation>
    <scope>NUCLEOTIDE SEQUENCE [LARGE SCALE GENOMIC DNA]</scope>
    <source>
        <strain evidence="11 12">LMG 32289</strain>
    </source>
</reference>
<dbReference type="Gene3D" id="3.40.640.10">
    <property type="entry name" value="Type I PLP-dependent aspartate aminotransferase-like (Major domain)"/>
    <property type="match status" value="1"/>
</dbReference>
<dbReference type="InterPro" id="IPR015424">
    <property type="entry name" value="PyrdxlP-dep_Trfase"/>
</dbReference>
<feature type="binding site" evidence="9">
    <location>
        <position position="189"/>
    </location>
    <ligand>
        <name>substrate</name>
    </ligand>
</feature>
<dbReference type="InterPro" id="IPR015422">
    <property type="entry name" value="PyrdxlP-dep_Trfase_small"/>
</dbReference>
<feature type="modified residue" description="N6-(pyridoxal phosphate)lysine" evidence="9">
    <location>
        <position position="339"/>
    </location>
</feature>
<dbReference type="Gene3D" id="3.90.1150.10">
    <property type="entry name" value="Aspartate Aminotransferase, domain 1"/>
    <property type="match status" value="1"/>
</dbReference>
<comment type="pathway">
    <text evidence="2 9">Cofactor biosynthesis; biotin biosynthesis; 7,8-diaminononanoate from 8-amino-7-oxononanoate (SAM route): step 1/1.</text>
</comment>
<comment type="function">
    <text evidence="9">Catalyzes the transfer of the alpha-amino group from S-adenosyl-L-methionine (SAM) to 7-keto-8-aminopelargonic acid (KAPA) to form 7,8-diaminopelargonic acid (DAPA). It is the only aminotransferase known to utilize SAM as an amino donor.</text>
</comment>
<sequence length="509" mass="55162">MRLPNPPAHSTPASPVWPGAHAGGQRSRRVLLEHLSPPDSVGLAAGLGARSARAVWHPCTRLRPDGNVAPLAIARGEGPWLIDADGQRYFDAISSWWVNLFGHANPAINAALIDQLQTLEHVMLAGCTHEPAVALAERLTALTGGALGHAFYASDGASAVEIALKMSFHYWRNTGLSAKREFVCLRDSYHGETVGALAVTDLEVFRDAYDALTRRAHVVMSPDARQARRGESAADVAARALAELEALLRERAGQIAALIVEPLVQCAAGMAMYDPSYLEGARALCDRYRVHLIADEIAVGCGRTGTFFAWEQARGAASNQNMDERLPAHGWPDFLCLSKGISGGYLPLSLVLSRPEIQRAFVADELARSFLHSHSYTGNPLACRAALATLDLFEQDDVLARNRERAQWLGDALAPLAADARVQHVRQQGMIWAADIDAAAAGTDFPVRFHRAALARGVLVRPIGHTLYVMPPYVFDAAQARWLGEQLFAALNEVTAQVTEPEPEVRRVA</sequence>
<dbReference type="PANTHER" id="PTHR42684">
    <property type="entry name" value="ADENOSYLMETHIONINE-8-AMINO-7-OXONONANOATE AMINOTRANSFERASE"/>
    <property type="match status" value="1"/>
</dbReference>
<name>A0ABM8X787_9BURK</name>
<protein>
    <recommendedName>
        <fullName evidence="9">Adenosylmethionine-8-amino-7-oxononanoate aminotransferase</fullName>
        <ecNumber evidence="9">2.6.1.62</ecNumber>
    </recommendedName>
    <alternativeName>
        <fullName evidence="9">7,8-diamino-pelargonic acid aminotransferase</fullName>
        <shortName evidence="9">DAPA AT</shortName>
        <shortName evidence="9">DAPA aminotransferase</shortName>
    </alternativeName>
    <alternativeName>
        <fullName evidence="9">7,8-diaminononanoate synthase</fullName>
        <shortName evidence="9">DANS</shortName>
    </alternativeName>
    <alternativeName>
        <fullName evidence="9">Diaminopelargonic acid synthase</fullName>
    </alternativeName>
</protein>